<sequence>MVAPFYLVLIVSYFLIASGNTEVKALYAFKLNLVDPNGILQTWDPTLINPCSWDHIECRTDNSAFLVRLGNANLTGVLAPQLGDLRNLHSLELYSNNFMGTMPYELGNLTKLVTLDLFLNNLTGPIPDTLGNLKKLRVFFAGNPGLTMPEAGSPPSLPFGNSATTAIAGGAASLCAAVAFALAWW</sequence>
<evidence type="ECO:0000256" key="2">
    <source>
        <dbReference type="ARBA" id="ARBA00022614"/>
    </source>
</evidence>
<dbReference type="Pfam" id="PF00560">
    <property type="entry name" value="LRR_1"/>
    <property type="match status" value="2"/>
</dbReference>
<reference evidence="10" key="1">
    <citation type="submission" date="2022-04" db="EMBL/GenBank/DDBJ databases">
        <title>Carnegiea gigantea Genome sequencing and assembly v2.</title>
        <authorList>
            <person name="Copetti D."/>
            <person name="Sanderson M.J."/>
            <person name="Burquez A."/>
            <person name="Wojciechowski M.F."/>
        </authorList>
    </citation>
    <scope>NUCLEOTIDE SEQUENCE</scope>
    <source>
        <strain evidence="10">SGP5-SGP5p</strain>
        <tissue evidence="10">Aerial part</tissue>
    </source>
</reference>
<feature type="domain" description="Leucine-rich repeat-containing N-terminal plant-type" evidence="9">
    <location>
        <begin position="20"/>
        <end position="58"/>
    </location>
</feature>
<evidence type="ECO:0000259" key="9">
    <source>
        <dbReference type="Pfam" id="PF08263"/>
    </source>
</evidence>
<keyword evidence="3" id="KW-0812">Transmembrane</keyword>
<keyword evidence="7" id="KW-0472">Membrane</keyword>
<evidence type="ECO:0000313" key="11">
    <source>
        <dbReference type="Proteomes" id="UP001153076"/>
    </source>
</evidence>
<dbReference type="PANTHER" id="PTHR47988">
    <property type="entry name" value="SOMATIC EMBRYOGENESIS RECEPTOR KINASE 1"/>
    <property type="match status" value="1"/>
</dbReference>
<keyword evidence="6" id="KW-1133">Transmembrane helix</keyword>
<accession>A0A9Q1GI57</accession>
<comment type="caution">
    <text evidence="10">The sequence shown here is derived from an EMBL/GenBank/DDBJ whole genome shotgun (WGS) entry which is preliminary data.</text>
</comment>
<organism evidence="10 11">
    <name type="scientific">Carnegiea gigantea</name>
    <dbReference type="NCBI Taxonomy" id="171969"/>
    <lineage>
        <taxon>Eukaryota</taxon>
        <taxon>Viridiplantae</taxon>
        <taxon>Streptophyta</taxon>
        <taxon>Embryophyta</taxon>
        <taxon>Tracheophyta</taxon>
        <taxon>Spermatophyta</taxon>
        <taxon>Magnoliopsida</taxon>
        <taxon>eudicotyledons</taxon>
        <taxon>Gunneridae</taxon>
        <taxon>Pentapetalae</taxon>
        <taxon>Caryophyllales</taxon>
        <taxon>Cactineae</taxon>
        <taxon>Cactaceae</taxon>
        <taxon>Cactoideae</taxon>
        <taxon>Echinocereeae</taxon>
        <taxon>Carnegiea</taxon>
    </lineage>
</organism>
<comment type="subcellular location">
    <subcellularLocation>
        <location evidence="1">Membrane</location>
        <topology evidence="1">Single-pass membrane protein</topology>
    </subcellularLocation>
</comment>
<dbReference type="Pfam" id="PF08263">
    <property type="entry name" value="LRRNT_2"/>
    <property type="match status" value="1"/>
</dbReference>
<dbReference type="GO" id="GO:0016020">
    <property type="term" value="C:membrane"/>
    <property type="evidence" value="ECO:0007669"/>
    <property type="project" value="UniProtKB-SubCell"/>
</dbReference>
<dbReference type="InterPro" id="IPR032675">
    <property type="entry name" value="LRR_dom_sf"/>
</dbReference>
<dbReference type="AlphaFoldDB" id="A0A9Q1GI57"/>
<protein>
    <recommendedName>
        <fullName evidence="9">Leucine-rich repeat-containing N-terminal plant-type domain-containing protein</fullName>
    </recommendedName>
</protein>
<evidence type="ECO:0000256" key="6">
    <source>
        <dbReference type="ARBA" id="ARBA00022989"/>
    </source>
</evidence>
<evidence type="ECO:0000256" key="5">
    <source>
        <dbReference type="ARBA" id="ARBA00022737"/>
    </source>
</evidence>
<evidence type="ECO:0000256" key="8">
    <source>
        <dbReference type="SAM" id="SignalP"/>
    </source>
</evidence>
<dbReference type="InterPro" id="IPR013210">
    <property type="entry name" value="LRR_N_plant-typ"/>
</dbReference>
<proteinExistence type="predicted"/>
<evidence type="ECO:0000256" key="7">
    <source>
        <dbReference type="ARBA" id="ARBA00023136"/>
    </source>
</evidence>
<dbReference type="OrthoDB" id="406235at2759"/>
<evidence type="ECO:0000256" key="1">
    <source>
        <dbReference type="ARBA" id="ARBA00004167"/>
    </source>
</evidence>
<evidence type="ECO:0000256" key="4">
    <source>
        <dbReference type="ARBA" id="ARBA00022729"/>
    </source>
</evidence>
<evidence type="ECO:0000313" key="10">
    <source>
        <dbReference type="EMBL" id="KAJ8421045.1"/>
    </source>
</evidence>
<keyword evidence="2" id="KW-0433">Leucine-rich repeat</keyword>
<dbReference type="SUPFAM" id="SSF52058">
    <property type="entry name" value="L domain-like"/>
    <property type="match status" value="1"/>
</dbReference>
<evidence type="ECO:0000256" key="3">
    <source>
        <dbReference type="ARBA" id="ARBA00022692"/>
    </source>
</evidence>
<dbReference type="Gene3D" id="3.80.10.10">
    <property type="entry name" value="Ribonuclease Inhibitor"/>
    <property type="match status" value="1"/>
</dbReference>
<dbReference type="FunFam" id="3.80.10.10:FF:000129">
    <property type="entry name" value="Leucine-rich repeat receptor-like kinase"/>
    <property type="match status" value="1"/>
</dbReference>
<feature type="chain" id="PRO_5040185057" description="Leucine-rich repeat-containing N-terminal plant-type domain-containing protein" evidence="8">
    <location>
        <begin position="20"/>
        <end position="185"/>
    </location>
</feature>
<keyword evidence="5" id="KW-0677">Repeat</keyword>
<keyword evidence="4 8" id="KW-0732">Signal</keyword>
<dbReference type="InterPro" id="IPR001611">
    <property type="entry name" value="Leu-rich_rpt"/>
</dbReference>
<dbReference type="Proteomes" id="UP001153076">
    <property type="component" value="Unassembled WGS sequence"/>
</dbReference>
<name>A0A9Q1GI57_9CARY</name>
<feature type="signal peptide" evidence="8">
    <location>
        <begin position="1"/>
        <end position="19"/>
    </location>
</feature>
<dbReference type="EMBL" id="JAKOGI010002957">
    <property type="protein sequence ID" value="KAJ8421045.1"/>
    <property type="molecule type" value="Genomic_DNA"/>
</dbReference>
<gene>
    <name evidence="10" type="ORF">Cgig2_017535</name>
</gene>
<keyword evidence="11" id="KW-1185">Reference proteome</keyword>